<dbReference type="Proteomes" id="UP001497623">
    <property type="component" value="Unassembled WGS sequence"/>
</dbReference>
<dbReference type="InterPro" id="IPR036179">
    <property type="entry name" value="Ig-like_dom_sf"/>
</dbReference>
<dbReference type="PANTHER" id="PTHR23278:SF19">
    <property type="entry name" value="OBSCURIN"/>
    <property type="match status" value="1"/>
</dbReference>
<dbReference type="AlphaFoldDB" id="A0AAV2S9J6"/>
<gene>
    <name evidence="2" type="ORF">MNOR_LOCUS33963</name>
</gene>
<protein>
    <recommendedName>
        <fullName evidence="1">Ig-like domain-containing protein</fullName>
    </recommendedName>
</protein>
<feature type="non-terminal residue" evidence="2">
    <location>
        <position position="1"/>
    </location>
</feature>
<dbReference type="InterPro" id="IPR007110">
    <property type="entry name" value="Ig-like_dom"/>
</dbReference>
<dbReference type="SUPFAM" id="SSF48726">
    <property type="entry name" value="Immunoglobulin"/>
    <property type="match status" value="1"/>
</dbReference>
<accession>A0AAV2S9J6</accession>
<dbReference type="EMBL" id="CAXKWB010050664">
    <property type="protein sequence ID" value="CAL4170169.1"/>
    <property type="molecule type" value="Genomic_DNA"/>
</dbReference>
<organism evidence="2 3">
    <name type="scientific">Meganyctiphanes norvegica</name>
    <name type="common">Northern krill</name>
    <name type="synonym">Thysanopoda norvegica</name>
    <dbReference type="NCBI Taxonomy" id="48144"/>
    <lineage>
        <taxon>Eukaryota</taxon>
        <taxon>Metazoa</taxon>
        <taxon>Ecdysozoa</taxon>
        <taxon>Arthropoda</taxon>
        <taxon>Crustacea</taxon>
        <taxon>Multicrustacea</taxon>
        <taxon>Malacostraca</taxon>
        <taxon>Eumalacostraca</taxon>
        <taxon>Eucarida</taxon>
        <taxon>Euphausiacea</taxon>
        <taxon>Euphausiidae</taxon>
        <taxon>Meganyctiphanes</taxon>
    </lineage>
</organism>
<comment type="caution">
    <text evidence="2">The sequence shown here is derived from an EMBL/GenBank/DDBJ whole genome shotgun (WGS) entry which is preliminary data.</text>
</comment>
<evidence type="ECO:0000313" key="2">
    <source>
        <dbReference type="EMBL" id="CAL4170169.1"/>
    </source>
</evidence>
<dbReference type="PANTHER" id="PTHR23278">
    <property type="entry name" value="SIDESTEP PROTEIN"/>
    <property type="match status" value="1"/>
</dbReference>
<dbReference type="InterPro" id="IPR013783">
    <property type="entry name" value="Ig-like_fold"/>
</dbReference>
<name>A0AAV2S9J6_MEGNR</name>
<sequence>LVSVHVAKGDTAWLPCRHPRHPDDTVSLVLWYRDHASKPFLSYDARTPKDIDYGHVRNYGAINDKDTMNTVHRGKSTSTSGRMALGEGGTSLLVRETRIVDEAEYRCRVHFRRHPTW</sequence>
<keyword evidence="3" id="KW-1185">Reference proteome</keyword>
<feature type="domain" description="Ig-like" evidence="1">
    <location>
        <begin position="1"/>
        <end position="109"/>
    </location>
</feature>
<dbReference type="Gene3D" id="2.60.40.10">
    <property type="entry name" value="Immunoglobulins"/>
    <property type="match status" value="1"/>
</dbReference>
<evidence type="ECO:0000259" key="1">
    <source>
        <dbReference type="PROSITE" id="PS50835"/>
    </source>
</evidence>
<evidence type="ECO:0000313" key="3">
    <source>
        <dbReference type="Proteomes" id="UP001497623"/>
    </source>
</evidence>
<feature type="non-terminal residue" evidence="2">
    <location>
        <position position="117"/>
    </location>
</feature>
<proteinExistence type="predicted"/>
<reference evidence="2 3" key="1">
    <citation type="submission" date="2024-05" db="EMBL/GenBank/DDBJ databases">
        <authorList>
            <person name="Wallberg A."/>
        </authorList>
    </citation>
    <scope>NUCLEOTIDE SEQUENCE [LARGE SCALE GENOMIC DNA]</scope>
</reference>
<dbReference type="PROSITE" id="PS50835">
    <property type="entry name" value="IG_LIKE"/>
    <property type="match status" value="1"/>
</dbReference>